<reference evidence="2" key="1">
    <citation type="submission" date="2018-05" db="EMBL/GenBank/DDBJ databases">
        <authorList>
            <person name="Lanie J.A."/>
            <person name="Ng W.-L."/>
            <person name="Kazmierczak K.M."/>
            <person name="Andrzejewski T.M."/>
            <person name="Davidsen T.M."/>
            <person name="Wayne K.J."/>
            <person name="Tettelin H."/>
            <person name="Glass J.I."/>
            <person name="Rusch D."/>
            <person name="Podicherti R."/>
            <person name="Tsui H.-C.T."/>
            <person name="Winkler M.E."/>
        </authorList>
    </citation>
    <scope>NUCLEOTIDE SEQUENCE</scope>
</reference>
<feature type="region of interest" description="Disordered" evidence="1">
    <location>
        <begin position="62"/>
        <end position="82"/>
    </location>
</feature>
<feature type="compositionally biased region" description="Basic residues" evidence="1">
    <location>
        <begin position="113"/>
        <end position="122"/>
    </location>
</feature>
<proteinExistence type="predicted"/>
<feature type="region of interest" description="Disordered" evidence="1">
    <location>
        <begin position="100"/>
        <end position="122"/>
    </location>
</feature>
<dbReference type="AlphaFoldDB" id="A0A381XCL5"/>
<evidence type="ECO:0000256" key="1">
    <source>
        <dbReference type="SAM" id="MobiDB-lite"/>
    </source>
</evidence>
<organism evidence="2">
    <name type="scientific">marine metagenome</name>
    <dbReference type="NCBI Taxonomy" id="408172"/>
    <lineage>
        <taxon>unclassified sequences</taxon>
        <taxon>metagenomes</taxon>
        <taxon>ecological metagenomes</taxon>
    </lineage>
</organism>
<dbReference type="EMBL" id="UINC01014552">
    <property type="protein sequence ID" value="SVA61993.1"/>
    <property type="molecule type" value="Genomic_DNA"/>
</dbReference>
<gene>
    <name evidence="2" type="ORF">METZ01_LOCUS114847</name>
</gene>
<evidence type="ECO:0008006" key="3">
    <source>
        <dbReference type="Google" id="ProtNLM"/>
    </source>
</evidence>
<evidence type="ECO:0000313" key="2">
    <source>
        <dbReference type="EMBL" id="SVA61993.1"/>
    </source>
</evidence>
<protein>
    <recommendedName>
        <fullName evidence="3">Periplasmic heavy metal sensor</fullName>
    </recommendedName>
</protein>
<accession>A0A381XCL5</accession>
<name>A0A381XCL5_9ZZZZ</name>
<sequence length="122" mass="14667">MKTNRSYIILFLIAFTSLGISQSRMGMNQPDPVDWVKKLDLSEKQATQMKEINERLMAELKDLREDPNMDRREKRYAMGDKMQERDQLIKEILTKKQYKQYQNEIKSQQKERGRSRRGPRQN</sequence>